<keyword evidence="3" id="KW-1185">Reference proteome</keyword>
<evidence type="ECO:0000259" key="1">
    <source>
        <dbReference type="PROSITE" id="PS50994"/>
    </source>
</evidence>
<reference evidence="2 3" key="1">
    <citation type="submission" date="2019-05" db="EMBL/GenBank/DDBJ databases">
        <title>Another draft genome of Portunus trituberculatus and its Hox gene families provides insights of decapod evolution.</title>
        <authorList>
            <person name="Jeong J.-H."/>
            <person name="Song I."/>
            <person name="Kim S."/>
            <person name="Choi T."/>
            <person name="Kim D."/>
            <person name="Ryu S."/>
            <person name="Kim W."/>
        </authorList>
    </citation>
    <scope>NUCLEOTIDE SEQUENCE [LARGE SCALE GENOMIC DNA]</scope>
    <source>
        <tissue evidence="2">Muscle</tissue>
    </source>
</reference>
<dbReference type="PROSITE" id="PS50994">
    <property type="entry name" value="INTEGRASE"/>
    <property type="match status" value="1"/>
</dbReference>
<dbReference type="InterPro" id="IPR036397">
    <property type="entry name" value="RNaseH_sf"/>
</dbReference>
<dbReference type="EMBL" id="VSRR010000582">
    <property type="protein sequence ID" value="MPC17362.1"/>
    <property type="molecule type" value="Genomic_DNA"/>
</dbReference>
<dbReference type="PANTHER" id="PTHR37984:SF5">
    <property type="entry name" value="PROTEIN NYNRIN-LIKE"/>
    <property type="match status" value="1"/>
</dbReference>
<proteinExistence type="predicted"/>
<feature type="domain" description="Integrase catalytic" evidence="1">
    <location>
        <begin position="1"/>
        <end position="79"/>
    </location>
</feature>
<evidence type="ECO:0000313" key="2">
    <source>
        <dbReference type="EMBL" id="MPC17362.1"/>
    </source>
</evidence>
<dbReference type="Gene3D" id="3.30.420.10">
    <property type="entry name" value="Ribonuclease H-like superfamily/Ribonuclease H"/>
    <property type="match status" value="1"/>
</dbReference>
<dbReference type="AlphaFoldDB" id="A0A5B7D833"/>
<evidence type="ECO:0000313" key="3">
    <source>
        <dbReference type="Proteomes" id="UP000324222"/>
    </source>
</evidence>
<dbReference type="Proteomes" id="UP000324222">
    <property type="component" value="Unassembled WGS sequence"/>
</dbReference>
<sequence>MGDFYQEHEIQLTFSTPYHPQGNSITERLHRTLKSVFASLSKCQPAKLPEFLTQCHQVLNAAVHEITREQPYYLMFNCHAHRFIGTTLPQVNDEIDISFNLDVARQTSKENSGESKCGEKKDQSVDIGDLVWVKKEQINPSKERKL</sequence>
<organism evidence="2 3">
    <name type="scientific">Portunus trituberculatus</name>
    <name type="common">Swimming crab</name>
    <name type="synonym">Neptunus trituberculatus</name>
    <dbReference type="NCBI Taxonomy" id="210409"/>
    <lineage>
        <taxon>Eukaryota</taxon>
        <taxon>Metazoa</taxon>
        <taxon>Ecdysozoa</taxon>
        <taxon>Arthropoda</taxon>
        <taxon>Crustacea</taxon>
        <taxon>Multicrustacea</taxon>
        <taxon>Malacostraca</taxon>
        <taxon>Eumalacostraca</taxon>
        <taxon>Eucarida</taxon>
        <taxon>Decapoda</taxon>
        <taxon>Pleocyemata</taxon>
        <taxon>Brachyura</taxon>
        <taxon>Eubrachyura</taxon>
        <taxon>Portunoidea</taxon>
        <taxon>Portunidae</taxon>
        <taxon>Portuninae</taxon>
        <taxon>Portunus</taxon>
    </lineage>
</organism>
<protein>
    <submittedName>
        <fullName evidence="2">Pro-Pol polyprotein</fullName>
    </submittedName>
</protein>
<dbReference type="SUPFAM" id="SSF53098">
    <property type="entry name" value="Ribonuclease H-like"/>
    <property type="match status" value="1"/>
</dbReference>
<dbReference type="PANTHER" id="PTHR37984">
    <property type="entry name" value="PROTEIN CBG26694"/>
    <property type="match status" value="1"/>
</dbReference>
<name>A0A5B7D833_PORTR</name>
<accession>A0A5B7D833</accession>
<dbReference type="GO" id="GO:0015074">
    <property type="term" value="P:DNA integration"/>
    <property type="evidence" value="ECO:0007669"/>
    <property type="project" value="InterPro"/>
</dbReference>
<dbReference type="InterPro" id="IPR050951">
    <property type="entry name" value="Retrovirus_Pol_polyprotein"/>
</dbReference>
<dbReference type="InterPro" id="IPR001584">
    <property type="entry name" value="Integrase_cat-core"/>
</dbReference>
<dbReference type="GO" id="GO:0003676">
    <property type="term" value="F:nucleic acid binding"/>
    <property type="evidence" value="ECO:0007669"/>
    <property type="project" value="InterPro"/>
</dbReference>
<dbReference type="OrthoDB" id="6371339at2759"/>
<gene>
    <name evidence="2" type="primary">pol_6</name>
    <name evidence="2" type="ORF">E2C01_010214</name>
</gene>
<comment type="caution">
    <text evidence="2">The sequence shown here is derived from an EMBL/GenBank/DDBJ whole genome shotgun (WGS) entry which is preliminary data.</text>
</comment>
<dbReference type="InterPro" id="IPR012337">
    <property type="entry name" value="RNaseH-like_sf"/>
</dbReference>